<dbReference type="InterPro" id="IPR029044">
    <property type="entry name" value="Nucleotide-diphossugar_trans"/>
</dbReference>
<dbReference type="PATRIC" id="fig|1618574.4.peg.594"/>
<dbReference type="InterPro" id="IPR028098">
    <property type="entry name" value="Glyco_trans_4-like_N"/>
</dbReference>
<evidence type="ECO:0000259" key="3">
    <source>
        <dbReference type="Pfam" id="PF00534"/>
    </source>
</evidence>
<accession>A0A0G0MKI4</accession>
<evidence type="ECO:0000256" key="1">
    <source>
        <dbReference type="ARBA" id="ARBA00022679"/>
    </source>
</evidence>
<feature type="domain" description="Glycosyltransferase subfamily 4-like N-terminal" evidence="4">
    <location>
        <begin position="559"/>
        <end position="720"/>
    </location>
</feature>
<dbReference type="Pfam" id="PF13632">
    <property type="entry name" value="Glyco_trans_2_3"/>
    <property type="match status" value="1"/>
</dbReference>
<protein>
    <submittedName>
        <fullName evidence="6">Glycosyltransferase, group 2 family protein</fullName>
    </submittedName>
</protein>
<dbReference type="CDD" id="cd03801">
    <property type="entry name" value="GT4_PimA-like"/>
    <property type="match status" value="1"/>
</dbReference>
<dbReference type="SUPFAM" id="SSF53448">
    <property type="entry name" value="Nucleotide-diphospho-sugar transferases"/>
    <property type="match status" value="1"/>
</dbReference>
<evidence type="ECO:0000313" key="7">
    <source>
        <dbReference type="Proteomes" id="UP000033881"/>
    </source>
</evidence>
<keyword evidence="2" id="KW-0472">Membrane</keyword>
<dbReference type="AlphaFoldDB" id="A0A0G0MKI4"/>
<dbReference type="InterPro" id="IPR001173">
    <property type="entry name" value="Glyco_trans_2-like"/>
</dbReference>
<feature type="domain" description="Glycosyl transferase family 1" evidence="3">
    <location>
        <begin position="728"/>
        <end position="883"/>
    </location>
</feature>
<organism evidence="6 7">
    <name type="scientific">Candidatus Woesebacteria bacterium GW2011_GWB1_39_12</name>
    <dbReference type="NCBI Taxonomy" id="1618574"/>
    <lineage>
        <taxon>Bacteria</taxon>
        <taxon>Candidatus Woeseibacteriota</taxon>
    </lineage>
</organism>
<dbReference type="SUPFAM" id="SSF53756">
    <property type="entry name" value="UDP-Glycosyltransferase/glycogen phosphorylase"/>
    <property type="match status" value="1"/>
</dbReference>
<comment type="caution">
    <text evidence="6">The sequence shown here is derived from an EMBL/GenBank/DDBJ whole genome shotgun (WGS) entry which is preliminary data.</text>
</comment>
<feature type="transmembrane region" description="Helical" evidence="2">
    <location>
        <begin position="416"/>
        <end position="435"/>
    </location>
</feature>
<reference evidence="6 7" key="1">
    <citation type="journal article" date="2015" name="Nature">
        <title>rRNA introns, odd ribosomes, and small enigmatic genomes across a large radiation of phyla.</title>
        <authorList>
            <person name="Brown C.T."/>
            <person name="Hug L.A."/>
            <person name="Thomas B.C."/>
            <person name="Sharon I."/>
            <person name="Castelle C.J."/>
            <person name="Singh A."/>
            <person name="Wilkins M.J."/>
            <person name="Williams K.H."/>
            <person name="Banfield J.F."/>
        </authorList>
    </citation>
    <scope>NUCLEOTIDE SEQUENCE [LARGE SCALE GENOMIC DNA]</scope>
</reference>
<dbReference type="Gene3D" id="3.90.550.10">
    <property type="entry name" value="Spore Coat Polysaccharide Biosynthesis Protein SpsA, Chain A"/>
    <property type="match status" value="1"/>
</dbReference>
<dbReference type="Pfam" id="PF00534">
    <property type="entry name" value="Glycos_transf_1"/>
    <property type="match status" value="1"/>
</dbReference>
<dbReference type="Pfam" id="PF13439">
    <property type="entry name" value="Glyco_transf_4"/>
    <property type="match status" value="1"/>
</dbReference>
<gene>
    <name evidence="6" type="ORF">UT24_C0008G0029</name>
</gene>
<dbReference type="PANTHER" id="PTHR46401">
    <property type="entry name" value="GLYCOSYLTRANSFERASE WBBK-RELATED"/>
    <property type="match status" value="1"/>
</dbReference>
<dbReference type="EMBL" id="LBWB01000008">
    <property type="protein sequence ID" value="KKR00901.1"/>
    <property type="molecule type" value="Genomic_DNA"/>
</dbReference>
<keyword evidence="2" id="KW-0812">Transmembrane</keyword>
<dbReference type="CDD" id="cd06427">
    <property type="entry name" value="CESA_like_2"/>
    <property type="match status" value="1"/>
</dbReference>
<dbReference type="PANTHER" id="PTHR46401:SF2">
    <property type="entry name" value="GLYCOSYLTRANSFERASE WBBK-RELATED"/>
    <property type="match status" value="1"/>
</dbReference>
<feature type="transmembrane region" description="Helical" evidence="2">
    <location>
        <begin position="71"/>
        <end position="94"/>
    </location>
</feature>
<dbReference type="STRING" id="1618574.UT24_C0008G0029"/>
<keyword evidence="1 6" id="KW-0808">Transferase</keyword>
<feature type="transmembrane region" description="Helical" evidence="2">
    <location>
        <begin position="447"/>
        <end position="473"/>
    </location>
</feature>
<evidence type="ECO:0000259" key="5">
    <source>
        <dbReference type="Pfam" id="PF13632"/>
    </source>
</evidence>
<evidence type="ECO:0000313" key="6">
    <source>
        <dbReference type="EMBL" id="KKR00901.1"/>
    </source>
</evidence>
<dbReference type="Proteomes" id="UP000033881">
    <property type="component" value="Unassembled WGS sequence"/>
</dbReference>
<evidence type="ECO:0000256" key="2">
    <source>
        <dbReference type="SAM" id="Phobius"/>
    </source>
</evidence>
<feature type="domain" description="Glycosyltransferase 2-like" evidence="5">
    <location>
        <begin position="205"/>
        <end position="397"/>
    </location>
</feature>
<feature type="transmembrane region" description="Helical" evidence="2">
    <location>
        <begin position="44"/>
        <end position="65"/>
    </location>
</feature>
<sequence length="925" mass="106460">MKGNQVFASDLVTNSPVHSGFIHNGKKYNTHTHLPFSESAFQTLIAWQKVLLAIVIFVIFVGIVINLKLTLIIIIAILTLIYSQDLLFSIYILIKSLEHPPEVKFDKRSLSKIDEENLPIYSILCPLYKEAKVLPQFVEAIANIDWPDRKLDVLLLLEEDDRETINCVYKLNLPSYFRTLVVPDSLPKTKPKACNFGLGQARGEYIVVYDAEDKPDPLQLKKAYLAFQKLPGEVACLQSKLNYYNPNQNFLTRLFTAEYSLWFDIILPGLQSISTIIPLGGTSNHFKTNLLTKLNGWDPFNVTEDCDLGVRLFKKGYKTAIIDSTTYEEANSKVKGWIRQRSRWIKGYIQTYLVHTRDPIGFIRNHGIHALIFHLIIGIRTIFLLINPILWLTTLSYFLFNSYLGPAIEALYPTPIYYMAVSCLVFGNFIYFYIYMMGCIKRHEWQLVKYIFFIPFYWMFASTAGILAFYQLLVKPHFWEKTEHGFHLSKVRVRNSFNIDWKFIAAPLKLVNKVSLIFSRTLTDLLGLLEEIKIDNSTQNGNLRILIFNWRDTKHVWAGGAEVYINELAKRWTTDGHKITIFCGWDRLARRNETVDGVKIIRRGGFYTVYPLAVLYYIFKLKGKFDIVIDCENGIPFFTPLFVGTPKMLLIHHVHQEVFRKHLRFPLSQIAIALESKLMPAIYKNQPVITISDSSKKDIVDRGWVDPENIEVVSPGIDLAIYRKLPKTPYPSFVYLGRLMPWKNLDVLIYAFANLIKIVPSAELTIAGFGEDMFRLQKIARKLGIENKVHLPGKVTDEEKSRLFAESWAAIQPSSFEGWGITVIEANACGTPVIASDINGLRDSVLNGRTGLLFPVKDIETLTQKMLELVSDWSFRTYLSNEAFLWSRCFNWDYSANAFEQLIISHLEKRQILPAYQFIQNSTKE</sequence>
<proteinExistence type="predicted"/>
<name>A0A0G0MKI4_9BACT</name>
<dbReference type="InterPro" id="IPR001296">
    <property type="entry name" value="Glyco_trans_1"/>
</dbReference>
<dbReference type="GO" id="GO:0016757">
    <property type="term" value="F:glycosyltransferase activity"/>
    <property type="evidence" value="ECO:0007669"/>
    <property type="project" value="InterPro"/>
</dbReference>
<dbReference type="Gene3D" id="3.40.50.2000">
    <property type="entry name" value="Glycogen Phosphorylase B"/>
    <property type="match status" value="2"/>
</dbReference>
<evidence type="ECO:0000259" key="4">
    <source>
        <dbReference type="Pfam" id="PF13439"/>
    </source>
</evidence>
<keyword evidence="2" id="KW-1133">Transmembrane helix</keyword>